<feature type="region of interest" description="Disordered" evidence="1">
    <location>
        <begin position="456"/>
        <end position="499"/>
    </location>
</feature>
<dbReference type="InterPro" id="IPR040976">
    <property type="entry name" value="Pkinase_fungal"/>
</dbReference>
<proteinExistence type="predicted"/>
<gene>
    <name evidence="3" type="ORF">FA13DRAFT_1739398</name>
</gene>
<feature type="compositionally biased region" description="Polar residues" evidence="1">
    <location>
        <begin position="469"/>
        <end position="478"/>
    </location>
</feature>
<evidence type="ECO:0000313" key="4">
    <source>
        <dbReference type="Proteomes" id="UP000298030"/>
    </source>
</evidence>
<keyword evidence="4" id="KW-1185">Reference proteome</keyword>
<reference evidence="3 4" key="1">
    <citation type="journal article" date="2019" name="Nat. Ecol. Evol.">
        <title>Megaphylogeny resolves global patterns of mushroom evolution.</title>
        <authorList>
            <person name="Varga T."/>
            <person name="Krizsan K."/>
            <person name="Foldi C."/>
            <person name="Dima B."/>
            <person name="Sanchez-Garcia M."/>
            <person name="Sanchez-Ramirez S."/>
            <person name="Szollosi G.J."/>
            <person name="Szarkandi J.G."/>
            <person name="Papp V."/>
            <person name="Albert L."/>
            <person name="Andreopoulos W."/>
            <person name="Angelini C."/>
            <person name="Antonin V."/>
            <person name="Barry K.W."/>
            <person name="Bougher N.L."/>
            <person name="Buchanan P."/>
            <person name="Buyck B."/>
            <person name="Bense V."/>
            <person name="Catcheside P."/>
            <person name="Chovatia M."/>
            <person name="Cooper J."/>
            <person name="Damon W."/>
            <person name="Desjardin D."/>
            <person name="Finy P."/>
            <person name="Geml J."/>
            <person name="Haridas S."/>
            <person name="Hughes K."/>
            <person name="Justo A."/>
            <person name="Karasinski D."/>
            <person name="Kautmanova I."/>
            <person name="Kiss B."/>
            <person name="Kocsube S."/>
            <person name="Kotiranta H."/>
            <person name="LaButti K.M."/>
            <person name="Lechner B.E."/>
            <person name="Liimatainen K."/>
            <person name="Lipzen A."/>
            <person name="Lukacs Z."/>
            <person name="Mihaltcheva S."/>
            <person name="Morgado L.N."/>
            <person name="Niskanen T."/>
            <person name="Noordeloos M.E."/>
            <person name="Ohm R.A."/>
            <person name="Ortiz-Santana B."/>
            <person name="Ovrebo C."/>
            <person name="Racz N."/>
            <person name="Riley R."/>
            <person name="Savchenko A."/>
            <person name="Shiryaev A."/>
            <person name="Soop K."/>
            <person name="Spirin V."/>
            <person name="Szebenyi C."/>
            <person name="Tomsovsky M."/>
            <person name="Tulloss R.E."/>
            <person name="Uehling J."/>
            <person name="Grigoriev I.V."/>
            <person name="Vagvolgyi C."/>
            <person name="Papp T."/>
            <person name="Martin F.M."/>
            <person name="Miettinen O."/>
            <person name="Hibbett D.S."/>
            <person name="Nagy L.G."/>
        </authorList>
    </citation>
    <scope>NUCLEOTIDE SEQUENCE [LARGE SCALE GENOMIC DNA]</scope>
    <source>
        <strain evidence="3 4">FP101781</strain>
    </source>
</reference>
<evidence type="ECO:0000313" key="3">
    <source>
        <dbReference type="EMBL" id="TEB24196.1"/>
    </source>
</evidence>
<dbReference type="OrthoDB" id="3069057at2759"/>
<feature type="domain" description="Fungal-type protein kinase" evidence="2">
    <location>
        <begin position="166"/>
        <end position="667"/>
    </location>
</feature>
<dbReference type="Pfam" id="PF17667">
    <property type="entry name" value="Pkinase_fungal"/>
    <property type="match status" value="1"/>
</dbReference>
<comment type="caution">
    <text evidence="3">The sequence shown here is derived from an EMBL/GenBank/DDBJ whole genome shotgun (WGS) entry which is preliminary data.</text>
</comment>
<evidence type="ECO:0000259" key="2">
    <source>
        <dbReference type="Pfam" id="PF17667"/>
    </source>
</evidence>
<dbReference type="SUPFAM" id="SSF56112">
    <property type="entry name" value="Protein kinase-like (PK-like)"/>
    <property type="match status" value="1"/>
</dbReference>
<feature type="region of interest" description="Disordered" evidence="1">
    <location>
        <begin position="609"/>
        <end position="646"/>
    </location>
</feature>
<name>A0A4Y7SQR1_COPMI</name>
<dbReference type="Gene3D" id="1.10.510.10">
    <property type="entry name" value="Transferase(Phosphotransferase) domain 1"/>
    <property type="match status" value="1"/>
</dbReference>
<dbReference type="InterPro" id="IPR011009">
    <property type="entry name" value="Kinase-like_dom_sf"/>
</dbReference>
<feature type="compositionally biased region" description="Low complexity" evidence="1">
    <location>
        <begin position="118"/>
        <end position="127"/>
    </location>
</feature>
<dbReference type="PANTHER" id="PTHR38248:SF2">
    <property type="entry name" value="FUNK1 11"/>
    <property type="match status" value="1"/>
</dbReference>
<organism evidence="3 4">
    <name type="scientific">Coprinellus micaceus</name>
    <name type="common">Glistening ink-cap mushroom</name>
    <name type="synonym">Coprinus micaceus</name>
    <dbReference type="NCBI Taxonomy" id="71717"/>
    <lineage>
        <taxon>Eukaryota</taxon>
        <taxon>Fungi</taxon>
        <taxon>Dikarya</taxon>
        <taxon>Basidiomycota</taxon>
        <taxon>Agaricomycotina</taxon>
        <taxon>Agaricomycetes</taxon>
        <taxon>Agaricomycetidae</taxon>
        <taxon>Agaricales</taxon>
        <taxon>Agaricineae</taxon>
        <taxon>Psathyrellaceae</taxon>
        <taxon>Coprinellus</taxon>
    </lineage>
</organism>
<dbReference type="AlphaFoldDB" id="A0A4Y7SQR1"/>
<accession>A0A4Y7SQR1</accession>
<evidence type="ECO:0000256" key="1">
    <source>
        <dbReference type="SAM" id="MobiDB-lite"/>
    </source>
</evidence>
<dbReference type="PANTHER" id="PTHR38248">
    <property type="entry name" value="FUNK1 6"/>
    <property type="match status" value="1"/>
</dbReference>
<dbReference type="Proteomes" id="UP000298030">
    <property type="component" value="Unassembled WGS sequence"/>
</dbReference>
<protein>
    <recommendedName>
        <fullName evidence="2">Fungal-type protein kinase domain-containing protein</fullName>
    </recommendedName>
</protein>
<dbReference type="EMBL" id="QPFP01000069">
    <property type="protein sequence ID" value="TEB24196.1"/>
    <property type="molecule type" value="Genomic_DNA"/>
</dbReference>
<sequence>MRHDVVRCSLNNWFAAYQTFEPTSEEVAACVQALAVNLDTRKGRKQQKSTSEPLIEDGKFVPFKVPPSQNQNTENDVFKPFKAIADRLSTVDLDAATKATVDAETDSPCAAEKVVAATATSTDTQQATRRHSNAHWSYDSRPNSAIPGEQEGSTNRVDGYFHRREVKRKLWLGDVAVICEYKKKREDAVQNRLQLVSAASHLLNQDPIRFAIYGITIEDCDVSLWYFCRSHTAKSESFNFLENPAILVKVFISFMFAPSESVGFDSNIRRIMPSPADGHLSISYVYRFTGEDNGKERVHYYRTRRTICDSHRLCITGRATRVWEAEQVKSFDDLTRVDERVVVLREVWLDEGAATERQIQQSIFASLNEFGAKLEENPGYSPPHFVDFGADLEEEVRALFKEEQEGSFPPSAASARRMVYEKYFLTIREDFVGRATRSIAKDYQADSMLLRKVQHMRKTKSPTVPGADSSRNNQNSATVHVKRNDGPAPPPGNTPARQYRPKRAYRLVYEECCLDLDAKNLSLRDIFTGLQGCFIALVLLFCAGWVHRDISCGNVLIWTDTRGKKHGKLGDLEYAKPFPSEGGSPDPKTGTAYFMPVEIVLGRRLASNDTAQKRPHLSEPLTAKQKAQEEESRLLARSRNPGPQEKEDHLQHHFIHDLECLWWLSLWSITCKLGNWDQVKDVFVPFNAGNAGLARKEFLVDKGAPAFDALRTALPEPLQLVHIYLEVARTYFQSRFPELAQLDSTERRDPTGYSYAYSIFRKLVNATIPSDAPSVVWGSNPYWEVVSEGELKALEPEAPPKRARPDP</sequence>
<feature type="region of interest" description="Disordered" evidence="1">
    <location>
        <begin position="118"/>
        <end position="154"/>
    </location>
</feature>